<sequence>MTYEWVGGFCGSPFWCTHLCVERVENHFEGTTLSTPDRDLNLNIPVISSLVYCEGSALDHAATEELQSIAREFLCSQDECVNRVKTVHPTEIRNSISQFSAVELNTSSALANYATEAELTTERERYKNGDQLTLRPPLNH</sequence>
<dbReference type="EMBL" id="OD565334">
    <property type="protein sequence ID" value="CAD7441507.1"/>
    <property type="molecule type" value="Genomic_DNA"/>
</dbReference>
<name>A0A7R9EUV6_9NEOP</name>
<dbReference type="AlphaFoldDB" id="A0A7R9EUV6"/>
<proteinExistence type="predicted"/>
<accession>A0A7R9EUV6</accession>
<organism evidence="1">
    <name type="scientific">Timema bartmani</name>
    <dbReference type="NCBI Taxonomy" id="61472"/>
    <lineage>
        <taxon>Eukaryota</taxon>
        <taxon>Metazoa</taxon>
        <taxon>Ecdysozoa</taxon>
        <taxon>Arthropoda</taxon>
        <taxon>Hexapoda</taxon>
        <taxon>Insecta</taxon>
        <taxon>Pterygota</taxon>
        <taxon>Neoptera</taxon>
        <taxon>Polyneoptera</taxon>
        <taxon>Phasmatodea</taxon>
        <taxon>Timematodea</taxon>
        <taxon>Timematoidea</taxon>
        <taxon>Timematidae</taxon>
        <taxon>Timema</taxon>
    </lineage>
</organism>
<protein>
    <submittedName>
        <fullName evidence="1">Uncharacterized protein</fullName>
    </submittedName>
</protein>
<evidence type="ECO:0000313" key="1">
    <source>
        <dbReference type="EMBL" id="CAD7441507.1"/>
    </source>
</evidence>
<reference evidence="1" key="1">
    <citation type="submission" date="2020-11" db="EMBL/GenBank/DDBJ databases">
        <authorList>
            <person name="Tran Van P."/>
        </authorList>
    </citation>
    <scope>NUCLEOTIDE SEQUENCE</scope>
</reference>
<gene>
    <name evidence="1" type="ORF">TBIB3V08_LOCUS3972</name>
</gene>